<evidence type="ECO:0000313" key="6">
    <source>
        <dbReference type="EMBL" id="OQR68515.1"/>
    </source>
</evidence>
<feature type="transmembrane region" description="Helical" evidence="5">
    <location>
        <begin position="74"/>
        <end position="92"/>
    </location>
</feature>
<dbReference type="AlphaFoldDB" id="A0A1V9X4K6"/>
<dbReference type="Proteomes" id="UP000192247">
    <property type="component" value="Unassembled WGS sequence"/>
</dbReference>
<dbReference type="InterPro" id="IPR006214">
    <property type="entry name" value="Bax_inhibitor_1-related"/>
</dbReference>
<comment type="similarity">
    <text evidence="5">Belongs to the BI1 family.</text>
</comment>
<keyword evidence="4 5" id="KW-0472">Membrane</keyword>
<dbReference type="InParanoid" id="A0A1V9X4K6"/>
<feature type="transmembrane region" description="Helical" evidence="5">
    <location>
        <begin position="158"/>
        <end position="177"/>
    </location>
</feature>
<dbReference type="PANTHER" id="PTHR23291">
    <property type="entry name" value="BAX INHIBITOR-RELATED"/>
    <property type="match status" value="1"/>
</dbReference>
<dbReference type="GO" id="GO:0016020">
    <property type="term" value="C:membrane"/>
    <property type="evidence" value="ECO:0007669"/>
    <property type="project" value="UniProtKB-SubCell"/>
</dbReference>
<keyword evidence="7" id="KW-1185">Reference proteome</keyword>
<comment type="subcellular location">
    <subcellularLocation>
        <location evidence="1">Membrane</location>
        <topology evidence="1">Multi-pass membrane protein</topology>
    </subcellularLocation>
</comment>
<accession>A0A1V9X4K6</accession>
<dbReference type="GO" id="GO:0043066">
    <property type="term" value="P:negative regulation of apoptotic process"/>
    <property type="evidence" value="ECO:0007669"/>
    <property type="project" value="TreeGrafter"/>
</dbReference>
<keyword evidence="2 5" id="KW-0812">Transmembrane</keyword>
<feature type="transmembrane region" description="Helical" evidence="5">
    <location>
        <begin position="41"/>
        <end position="62"/>
    </location>
</feature>
<evidence type="ECO:0000256" key="2">
    <source>
        <dbReference type="ARBA" id="ARBA00022692"/>
    </source>
</evidence>
<feature type="transmembrane region" description="Helical" evidence="5">
    <location>
        <begin position="183"/>
        <end position="201"/>
    </location>
</feature>
<dbReference type="PANTHER" id="PTHR23291:SF50">
    <property type="entry name" value="PROTEIN LIFEGUARD 4"/>
    <property type="match status" value="1"/>
</dbReference>
<evidence type="ECO:0000256" key="5">
    <source>
        <dbReference type="RuleBase" id="RU004379"/>
    </source>
</evidence>
<name>A0A1V9X4K6_9ACAR</name>
<evidence type="ECO:0000313" key="7">
    <source>
        <dbReference type="Proteomes" id="UP000192247"/>
    </source>
</evidence>
<organism evidence="6 7">
    <name type="scientific">Tropilaelaps mercedesae</name>
    <dbReference type="NCBI Taxonomy" id="418985"/>
    <lineage>
        <taxon>Eukaryota</taxon>
        <taxon>Metazoa</taxon>
        <taxon>Ecdysozoa</taxon>
        <taxon>Arthropoda</taxon>
        <taxon>Chelicerata</taxon>
        <taxon>Arachnida</taxon>
        <taxon>Acari</taxon>
        <taxon>Parasitiformes</taxon>
        <taxon>Mesostigmata</taxon>
        <taxon>Gamasina</taxon>
        <taxon>Dermanyssoidea</taxon>
        <taxon>Laelapidae</taxon>
        <taxon>Tropilaelaps</taxon>
    </lineage>
</organism>
<dbReference type="OrthoDB" id="7933078at2759"/>
<sequence>MQMRDSLLSVDGEPTIQDDFSFRNPVAKAHVTIRMGFLRKVYGILSLQLLVAVVLTAVAMFLPPVRLFISENHWMLPMSFVLSMATLLGLFVKRRETPANYILLGFYTVLQAYTISVVVSFYDQLVVLHAFLLTLTVTAALTVFTLQTKWDFTAMPAVLLSFLLVLILGQLMNALFPSSSGELLLSIFGAGLFSMFIVVDTQMIMHRSSPEDYMLATVELYMDILNLFLHILRILGERK</sequence>
<gene>
    <name evidence="6" type="ORF">BIW11_12865</name>
</gene>
<evidence type="ECO:0000256" key="3">
    <source>
        <dbReference type="ARBA" id="ARBA00022989"/>
    </source>
</evidence>
<proteinExistence type="inferred from homology"/>
<reference evidence="6 7" key="1">
    <citation type="journal article" date="2017" name="Gigascience">
        <title>Draft genome of the honey bee ectoparasitic mite, Tropilaelaps mercedesae, is shaped by the parasitic life history.</title>
        <authorList>
            <person name="Dong X."/>
            <person name="Armstrong S.D."/>
            <person name="Xia D."/>
            <person name="Makepeace B.L."/>
            <person name="Darby A.C."/>
            <person name="Kadowaki T."/>
        </authorList>
    </citation>
    <scope>NUCLEOTIDE SEQUENCE [LARGE SCALE GENOMIC DNA]</scope>
    <source>
        <strain evidence="6">Wuxi-XJTLU</strain>
    </source>
</reference>
<evidence type="ECO:0000256" key="4">
    <source>
        <dbReference type="ARBA" id="ARBA00023136"/>
    </source>
</evidence>
<dbReference type="EMBL" id="MNPL01024483">
    <property type="protein sequence ID" value="OQR68515.1"/>
    <property type="molecule type" value="Genomic_DNA"/>
</dbReference>
<dbReference type="Pfam" id="PF01027">
    <property type="entry name" value="Bax1-I"/>
    <property type="match status" value="1"/>
</dbReference>
<protein>
    <submittedName>
        <fullName evidence="6">Protein lifeguard 4-like</fullName>
    </submittedName>
</protein>
<evidence type="ECO:0000256" key="1">
    <source>
        <dbReference type="ARBA" id="ARBA00004141"/>
    </source>
</evidence>
<feature type="transmembrane region" description="Helical" evidence="5">
    <location>
        <begin position="99"/>
        <end position="122"/>
    </location>
</feature>
<dbReference type="STRING" id="418985.A0A1V9X4K6"/>
<feature type="transmembrane region" description="Helical" evidence="5">
    <location>
        <begin position="128"/>
        <end position="146"/>
    </location>
</feature>
<keyword evidence="3 5" id="KW-1133">Transmembrane helix</keyword>
<comment type="caution">
    <text evidence="6">The sequence shown here is derived from an EMBL/GenBank/DDBJ whole genome shotgun (WGS) entry which is preliminary data.</text>
</comment>